<keyword evidence="3" id="KW-1185">Reference proteome</keyword>
<organism evidence="2 3">
    <name type="scientific">Microbispora siamensis</name>
    <dbReference type="NCBI Taxonomy" id="564413"/>
    <lineage>
        <taxon>Bacteria</taxon>
        <taxon>Bacillati</taxon>
        <taxon>Actinomycetota</taxon>
        <taxon>Actinomycetes</taxon>
        <taxon>Streptosporangiales</taxon>
        <taxon>Streptosporangiaceae</taxon>
        <taxon>Microbispora</taxon>
    </lineage>
</organism>
<reference evidence="2 3" key="1">
    <citation type="submission" date="2021-01" db="EMBL/GenBank/DDBJ databases">
        <title>Whole genome shotgun sequence of Microbispora siamensis NBRC 104113.</title>
        <authorList>
            <person name="Komaki H."/>
            <person name="Tamura T."/>
        </authorList>
    </citation>
    <scope>NUCLEOTIDE SEQUENCE [LARGE SCALE GENOMIC DNA]</scope>
    <source>
        <strain evidence="2 3">NBRC 104113</strain>
    </source>
</reference>
<dbReference type="EMBL" id="BOOF01000006">
    <property type="protein sequence ID" value="GIH61010.1"/>
    <property type="molecule type" value="Genomic_DNA"/>
</dbReference>
<proteinExistence type="predicted"/>
<feature type="region of interest" description="Disordered" evidence="1">
    <location>
        <begin position="1"/>
        <end position="27"/>
    </location>
</feature>
<comment type="caution">
    <text evidence="2">The sequence shown here is derived from an EMBL/GenBank/DDBJ whole genome shotgun (WGS) entry which is preliminary data.</text>
</comment>
<sequence>MRATFPPLVRARAGTRRRPEAAGSVATRQVRHIGGVAGVPEAGDAMTNAGVLAGFAQEARS</sequence>
<name>A0ABQ4GHV4_9ACTN</name>
<accession>A0ABQ4GHV4</accession>
<dbReference type="Proteomes" id="UP000660454">
    <property type="component" value="Unassembled WGS sequence"/>
</dbReference>
<protein>
    <submittedName>
        <fullName evidence="2">Uncharacterized protein</fullName>
    </submittedName>
</protein>
<evidence type="ECO:0000313" key="2">
    <source>
        <dbReference type="EMBL" id="GIH61010.1"/>
    </source>
</evidence>
<evidence type="ECO:0000313" key="3">
    <source>
        <dbReference type="Proteomes" id="UP000660454"/>
    </source>
</evidence>
<gene>
    <name evidence="2" type="ORF">Msi02_18270</name>
</gene>
<evidence type="ECO:0000256" key="1">
    <source>
        <dbReference type="SAM" id="MobiDB-lite"/>
    </source>
</evidence>
<dbReference type="RefSeq" id="WP_204047912.1">
    <property type="nucleotide sequence ID" value="NZ_BOOF01000006.1"/>
</dbReference>